<keyword evidence="4" id="KW-0106">Calcium</keyword>
<dbReference type="Pfam" id="PF00149">
    <property type="entry name" value="Metallophos"/>
    <property type="match status" value="1"/>
</dbReference>
<evidence type="ECO:0000256" key="7">
    <source>
        <dbReference type="SAM" id="SignalP"/>
    </source>
</evidence>
<evidence type="ECO:0000313" key="9">
    <source>
        <dbReference type="EMBL" id="CAE0120981.1"/>
    </source>
</evidence>
<accession>A0A7S3B373</accession>
<feature type="region of interest" description="Disordered" evidence="6">
    <location>
        <begin position="398"/>
        <end position="431"/>
    </location>
</feature>
<dbReference type="InterPro" id="IPR011992">
    <property type="entry name" value="EF-hand-dom_pair"/>
</dbReference>
<feature type="domain" description="EF-hand" evidence="8">
    <location>
        <begin position="347"/>
        <end position="382"/>
    </location>
</feature>
<feature type="domain" description="EF-hand" evidence="8">
    <location>
        <begin position="619"/>
        <end position="654"/>
    </location>
</feature>
<dbReference type="GO" id="GO:0016787">
    <property type="term" value="F:hydrolase activity"/>
    <property type="evidence" value="ECO:0007669"/>
    <property type="project" value="InterPro"/>
</dbReference>
<dbReference type="Pfam" id="PF13499">
    <property type="entry name" value="EF-hand_7"/>
    <property type="match status" value="2"/>
</dbReference>
<dbReference type="InterPro" id="IPR002048">
    <property type="entry name" value="EF_hand_dom"/>
</dbReference>
<dbReference type="InterPro" id="IPR051134">
    <property type="entry name" value="PPP_phosphatase"/>
</dbReference>
<evidence type="ECO:0000256" key="3">
    <source>
        <dbReference type="ARBA" id="ARBA00022723"/>
    </source>
</evidence>
<dbReference type="SMART" id="SM00156">
    <property type="entry name" value="PP2Ac"/>
    <property type="match status" value="1"/>
</dbReference>
<dbReference type="InterPro" id="IPR029052">
    <property type="entry name" value="Metallo-depent_PP-like"/>
</dbReference>
<evidence type="ECO:0000256" key="2">
    <source>
        <dbReference type="ARBA" id="ARBA00008294"/>
    </source>
</evidence>
<feature type="chain" id="PRO_5031092392" description="EF-hand domain-containing protein" evidence="7">
    <location>
        <begin position="16"/>
        <end position="657"/>
    </location>
</feature>
<dbReference type="AlphaFoldDB" id="A0A7S3B373"/>
<dbReference type="Pfam" id="PF13833">
    <property type="entry name" value="EF-hand_8"/>
    <property type="match status" value="1"/>
</dbReference>
<keyword evidence="3" id="KW-0479">Metal-binding</keyword>
<dbReference type="SUPFAM" id="SSF47473">
    <property type="entry name" value="EF-hand"/>
    <property type="match status" value="2"/>
</dbReference>
<keyword evidence="5" id="KW-0464">Manganese</keyword>
<evidence type="ECO:0000256" key="5">
    <source>
        <dbReference type="ARBA" id="ARBA00023211"/>
    </source>
</evidence>
<evidence type="ECO:0000256" key="4">
    <source>
        <dbReference type="ARBA" id="ARBA00022837"/>
    </source>
</evidence>
<dbReference type="Gene3D" id="3.60.21.10">
    <property type="match status" value="1"/>
</dbReference>
<evidence type="ECO:0000256" key="1">
    <source>
        <dbReference type="ARBA" id="ARBA00001936"/>
    </source>
</evidence>
<dbReference type="PANTHER" id="PTHR45668">
    <property type="entry name" value="SERINE/THREONINE-PROTEIN PHOSPHATASE 5-RELATED"/>
    <property type="match status" value="1"/>
</dbReference>
<dbReference type="Gene3D" id="1.10.238.10">
    <property type="entry name" value="EF-hand"/>
    <property type="match status" value="3"/>
</dbReference>
<dbReference type="InterPro" id="IPR018247">
    <property type="entry name" value="EF_Hand_1_Ca_BS"/>
</dbReference>
<dbReference type="CDD" id="cd00051">
    <property type="entry name" value="EFh"/>
    <property type="match status" value="1"/>
</dbReference>
<feature type="signal peptide" evidence="7">
    <location>
        <begin position="1"/>
        <end position="15"/>
    </location>
</feature>
<feature type="domain" description="EF-hand" evidence="8">
    <location>
        <begin position="516"/>
        <end position="551"/>
    </location>
</feature>
<sequence>MEVFLVLLAFKLVYPHHVHLSRGNHESRYLNQMYGFDAEVVRKYSFQMIHLISDTFQSLPLAHVVGGRVLVLHGGLFSREDVLLEDIRRIDRRCEPPDQGIMCELLWSDPQPQNGRSPNPRGVALCFGPDVTERFLSRNGLDLLVRSHQVKSQGYEVEVGGKCITVFSASNYGGSCYNAGAILQWENGEVDAHEFIAPDLEKLQAAYAKGPEEVKQLVRRYSSRGDLWEEEVGCAAEPSHVARLDGEIARMIKERILRNKSQLGTQLRGADEGGTGTLSEAAWARVMASVLKLDIDFSKVRAFLTDLNDAGDIDYESFLNRYQVRLREQYAGWQHNVLQMFYNSLLAADLEITELLSFLDSDGDGSVSLHECIDALNSLKLGLSYGQIKQLVTTLGFDPKPADGKSPPPSPAKSKSPSKKHGKDGKPEEQNIPVERYLQRLTLVADTVRPKSEQEKHDLETVAKWIRTMCTSSGKGIADIFKEWDADSDGFIDYEEFIQCCIQFQDGLEEEADYTYTEEDFEEIAKVIDTAKAGRINYLAFLGLFQVLSEEGDGKARAHMANQAVIEHICSTIWANEVLLSKAFRLFDPQQTGLLAPADFHSALASLNEVLSRDDEAPITSKQIDELVNALPLDAKGKVNYKEFMNAFEVVDLAVEV</sequence>
<evidence type="ECO:0000256" key="6">
    <source>
        <dbReference type="SAM" id="MobiDB-lite"/>
    </source>
</evidence>
<dbReference type="EMBL" id="HBHX01038972">
    <property type="protein sequence ID" value="CAE0120981.1"/>
    <property type="molecule type" value="Transcribed_RNA"/>
</dbReference>
<dbReference type="PROSITE" id="PS00018">
    <property type="entry name" value="EF_HAND_1"/>
    <property type="match status" value="1"/>
</dbReference>
<dbReference type="PROSITE" id="PS50222">
    <property type="entry name" value="EF_HAND_2"/>
    <property type="match status" value="4"/>
</dbReference>
<name>A0A7S3B373_9EUKA</name>
<dbReference type="PRINTS" id="PR00114">
    <property type="entry name" value="STPHPHTASE"/>
</dbReference>
<gene>
    <name evidence="9" type="ORF">HERI1096_LOCUS21682</name>
</gene>
<dbReference type="SUPFAM" id="SSF56300">
    <property type="entry name" value="Metallo-dependent phosphatases"/>
    <property type="match status" value="1"/>
</dbReference>
<dbReference type="GO" id="GO:0005509">
    <property type="term" value="F:calcium ion binding"/>
    <property type="evidence" value="ECO:0007669"/>
    <property type="project" value="InterPro"/>
</dbReference>
<proteinExistence type="inferred from homology"/>
<dbReference type="InterPro" id="IPR006186">
    <property type="entry name" value="Ser/Thr-sp_prot-phosphatase"/>
</dbReference>
<reference evidence="9" key="1">
    <citation type="submission" date="2021-01" db="EMBL/GenBank/DDBJ databases">
        <authorList>
            <person name="Corre E."/>
            <person name="Pelletier E."/>
            <person name="Niang G."/>
            <person name="Scheremetjew M."/>
            <person name="Finn R."/>
            <person name="Kale V."/>
            <person name="Holt S."/>
            <person name="Cochrane G."/>
            <person name="Meng A."/>
            <person name="Brown T."/>
            <person name="Cohen L."/>
        </authorList>
    </citation>
    <scope>NUCLEOTIDE SEQUENCE</scope>
    <source>
        <strain evidence="9">CCMP281</strain>
    </source>
</reference>
<dbReference type="InterPro" id="IPR004843">
    <property type="entry name" value="Calcineurin-like_PHP"/>
</dbReference>
<comment type="similarity">
    <text evidence="2">Belongs to the PPP phosphatase family.</text>
</comment>
<evidence type="ECO:0000259" key="8">
    <source>
        <dbReference type="PROSITE" id="PS50222"/>
    </source>
</evidence>
<comment type="cofactor">
    <cofactor evidence="1">
        <name>Mn(2+)</name>
        <dbReference type="ChEBI" id="CHEBI:29035"/>
    </cofactor>
</comment>
<protein>
    <recommendedName>
        <fullName evidence="8">EF-hand domain-containing protein</fullName>
    </recommendedName>
</protein>
<feature type="domain" description="EF-hand" evidence="8">
    <location>
        <begin position="472"/>
        <end position="507"/>
    </location>
</feature>
<organism evidence="9">
    <name type="scientific">Haptolina ericina</name>
    <dbReference type="NCBI Taxonomy" id="156174"/>
    <lineage>
        <taxon>Eukaryota</taxon>
        <taxon>Haptista</taxon>
        <taxon>Haptophyta</taxon>
        <taxon>Prymnesiophyceae</taxon>
        <taxon>Prymnesiales</taxon>
        <taxon>Prymnesiaceae</taxon>
        <taxon>Haptolina</taxon>
    </lineage>
</organism>
<dbReference type="PANTHER" id="PTHR45668:SF5">
    <property type="entry name" value="SERINE_THREONINE-PROTEIN PHOSPHATASE 5"/>
    <property type="match status" value="1"/>
</dbReference>
<dbReference type="SMART" id="SM00054">
    <property type="entry name" value="EFh"/>
    <property type="match status" value="5"/>
</dbReference>
<keyword evidence="7" id="KW-0732">Signal</keyword>